<dbReference type="EMBL" id="CP032157">
    <property type="protein sequence ID" value="AXY75635.1"/>
    <property type="molecule type" value="Genomic_DNA"/>
</dbReference>
<dbReference type="KEGG" id="pseg:D3H65_17360"/>
<evidence type="ECO:0000313" key="2">
    <source>
        <dbReference type="EMBL" id="AXY75635.1"/>
    </source>
</evidence>
<organism evidence="2 3">
    <name type="scientific">Paraflavitalea soli</name>
    <dbReference type="NCBI Taxonomy" id="2315862"/>
    <lineage>
        <taxon>Bacteria</taxon>
        <taxon>Pseudomonadati</taxon>
        <taxon>Bacteroidota</taxon>
        <taxon>Chitinophagia</taxon>
        <taxon>Chitinophagales</taxon>
        <taxon>Chitinophagaceae</taxon>
        <taxon>Paraflavitalea</taxon>
    </lineage>
</organism>
<dbReference type="AlphaFoldDB" id="A0A3B7MVG4"/>
<name>A0A3B7MVG4_9BACT</name>
<reference evidence="2 3" key="1">
    <citation type="submission" date="2018-09" db="EMBL/GenBank/DDBJ databases">
        <title>Genome sequencing of strain 6GH32-13.</title>
        <authorList>
            <person name="Weon H.-Y."/>
            <person name="Heo J."/>
            <person name="Kwon S.-W."/>
        </authorList>
    </citation>
    <scope>NUCLEOTIDE SEQUENCE [LARGE SCALE GENOMIC DNA]</scope>
    <source>
        <strain evidence="2 3">5GH32-13</strain>
    </source>
</reference>
<accession>A0A3B7MVG4</accession>
<keyword evidence="3" id="KW-1185">Reference proteome</keyword>
<protein>
    <submittedName>
        <fullName evidence="2">Uncharacterized protein</fullName>
    </submittedName>
</protein>
<dbReference type="RefSeq" id="WP_119051516.1">
    <property type="nucleotide sequence ID" value="NZ_CP032157.1"/>
</dbReference>
<sequence>MSSLYEYEFNNEYEFEGEGELVHELLSVSNEYEFENFLGNVWNAAKRLYNSPQGQAVKKDFVAGAKSFGKKMLPSIGQNLGSYIGGSTGGKIGGQLANAASNWLFNEVGEAEAIDYLRVVRKAAKYLNKALSEGAGGPPRALVTQAINQAARPVLAQRRSQSTSGNIAPSSKKQGRWFRQGNQLILQGAI</sequence>
<dbReference type="Proteomes" id="UP000263900">
    <property type="component" value="Chromosome"/>
</dbReference>
<gene>
    <name evidence="2" type="ORF">D3H65_17360</name>
</gene>
<dbReference type="OrthoDB" id="883703at2"/>
<evidence type="ECO:0000313" key="3">
    <source>
        <dbReference type="Proteomes" id="UP000263900"/>
    </source>
</evidence>
<evidence type="ECO:0000256" key="1">
    <source>
        <dbReference type="SAM" id="MobiDB-lite"/>
    </source>
</evidence>
<proteinExistence type="predicted"/>
<feature type="compositionally biased region" description="Polar residues" evidence="1">
    <location>
        <begin position="158"/>
        <end position="172"/>
    </location>
</feature>
<feature type="region of interest" description="Disordered" evidence="1">
    <location>
        <begin position="154"/>
        <end position="175"/>
    </location>
</feature>